<dbReference type="Gene3D" id="2.40.100.10">
    <property type="entry name" value="Cyclophilin-like"/>
    <property type="match status" value="1"/>
</dbReference>
<sequence length="250" mass="27838">MSEPSIVPAGDCALRVVFEDKIDPSINQLVNSLDKKMTEVSIPGVTETIPAFRVLTVLYDPEITDLITLTKTIRQLLSHHDNLESREKRVVHIPVCYDKAFGADLEDLSRHSGLSIEDIIAVHSGRDYLIYMMGFLPGFAYLGGLDPSLHMPRLDTPRTSIEAGAVGIAGSQTGMYPMASPGGWRLIGSTPMKLFDPKRDTPFLYETGDYIRFEPVSREDYDQIKADCREGIYKCQVTMEVVERGHSGNQ</sequence>
<dbReference type="InterPro" id="IPR010016">
    <property type="entry name" value="PxpB"/>
</dbReference>
<keyword evidence="3" id="KW-0067">ATP-binding</keyword>
<reference evidence="6" key="1">
    <citation type="submission" date="2016-10" db="EMBL/GenBank/DDBJ databases">
        <authorList>
            <person name="Varghese N."/>
            <person name="Submissions S."/>
        </authorList>
    </citation>
    <scope>NUCLEOTIDE SEQUENCE [LARGE SCALE GENOMIC DNA]</scope>
    <source>
        <strain evidence="6">DSM 19181</strain>
    </source>
</reference>
<dbReference type="Gene3D" id="3.30.1360.40">
    <property type="match status" value="1"/>
</dbReference>
<evidence type="ECO:0000259" key="4">
    <source>
        <dbReference type="SMART" id="SM00796"/>
    </source>
</evidence>
<evidence type="ECO:0000313" key="6">
    <source>
        <dbReference type="Proteomes" id="UP000199433"/>
    </source>
</evidence>
<dbReference type="InterPro" id="IPR029000">
    <property type="entry name" value="Cyclophilin-like_dom_sf"/>
</dbReference>
<name>A0A1G9BCI2_9LACT</name>
<feature type="domain" description="Carboxyltransferase" evidence="4">
    <location>
        <begin position="4"/>
        <end position="205"/>
    </location>
</feature>
<evidence type="ECO:0000256" key="1">
    <source>
        <dbReference type="ARBA" id="ARBA00022741"/>
    </source>
</evidence>
<evidence type="ECO:0000256" key="2">
    <source>
        <dbReference type="ARBA" id="ARBA00022801"/>
    </source>
</evidence>
<dbReference type="EMBL" id="FNFK01000026">
    <property type="protein sequence ID" value="SDK37201.1"/>
    <property type="molecule type" value="Genomic_DNA"/>
</dbReference>
<dbReference type="NCBIfam" id="TIGR00370">
    <property type="entry name" value="5-oxoprolinase subunit PxpB"/>
    <property type="match status" value="1"/>
</dbReference>
<accession>A0A1G9BCI2</accession>
<proteinExistence type="predicted"/>
<dbReference type="PANTHER" id="PTHR34698:SF2">
    <property type="entry name" value="5-OXOPROLINASE SUBUNIT B"/>
    <property type="match status" value="1"/>
</dbReference>
<protein>
    <submittedName>
        <fullName evidence="5">Sensor histidine kinase inhibitor, KipI family</fullName>
    </submittedName>
</protein>
<dbReference type="AlphaFoldDB" id="A0A1G9BCI2"/>
<dbReference type="PANTHER" id="PTHR34698">
    <property type="entry name" value="5-OXOPROLINASE SUBUNIT B"/>
    <property type="match status" value="1"/>
</dbReference>
<organism evidence="5 6">
    <name type="scientific">Alkalibacterium thalassium</name>
    <dbReference type="NCBI Taxonomy" id="426701"/>
    <lineage>
        <taxon>Bacteria</taxon>
        <taxon>Bacillati</taxon>
        <taxon>Bacillota</taxon>
        <taxon>Bacilli</taxon>
        <taxon>Lactobacillales</taxon>
        <taxon>Carnobacteriaceae</taxon>
        <taxon>Alkalibacterium</taxon>
    </lineage>
</organism>
<dbReference type="SUPFAM" id="SSF50891">
    <property type="entry name" value="Cyclophilin-like"/>
    <property type="match status" value="1"/>
</dbReference>
<dbReference type="SUPFAM" id="SSF160467">
    <property type="entry name" value="PH0987 N-terminal domain-like"/>
    <property type="match status" value="1"/>
</dbReference>
<dbReference type="Proteomes" id="UP000199433">
    <property type="component" value="Unassembled WGS sequence"/>
</dbReference>
<dbReference type="STRING" id="426701.SAMN04488098_102620"/>
<dbReference type="SMART" id="SM00796">
    <property type="entry name" value="AHS1"/>
    <property type="match status" value="1"/>
</dbReference>
<dbReference type="OrthoDB" id="9778567at2"/>
<dbReference type="GO" id="GO:0016787">
    <property type="term" value="F:hydrolase activity"/>
    <property type="evidence" value="ECO:0007669"/>
    <property type="project" value="UniProtKB-KW"/>
</dbReference>
<keyword evidence="1" id="KW-0547">Nucleotide-binding</keyword>
<gene>
    <name evidence="5" type="ORF">SAMN04488098_102620</name>
</gene>
<dbReference type="GO" id="GO:0005524">
    <property type="term" value="F:ATP binding"/>
    <property type="evidence" value="ECO:0007669"/>
    <property type="project" value="UniProtKB-KW"/>
</dbReference>
<dbReference type="RefSeq" id="WP_091267159.1">
    <property type="nucleotide sequence ID" value="NZ_FNFK01000026.1"/>
</dbReference>
<evidence type="ECO:0000256" key="3">
    <source>
        <dbReference type="ARBA" id="ARBA00022840"/>
    </source>
</evidence>
<keyword evidence="6" id="KW-1185">Reference proteome</keyword>
<dbReference type="Pfam" id="PF02682">
    <property type="entry name" value="CT_C_D"/>
    <property type="match status" value="1"/>
</dbReference>
<keyword evidence="2" id="KW-0378">Hydrolase</keyword>
<evidence type="ECO:0000313" key="5">
    <source>
        <dbReference type="EMBL" id="SDK37201.1"/>
    </source>
</evidence>
<dbReference type="InterPro" id="IPR003833">
    <property type="entry name" value="CT_C_D"/>
</dbReference>